<accession>A0A9P4MMS1</accession>
<evidence type="ECO:0000313" key="5">
    <source>
        <dbReference type="Proteomes" id="UP000799439"/>
    </source>
</evidence>
<proteinExistence type="predicted"/>
<protein>
    <recommendedName>
        <fullName evidence="3">SRCR domain-containing protein</fullName>
    </recommendedName>
</protein>
<dbReference type="PANTHER" id="PTHR36578:SF1">
    <property type="entry name" value="APPLE DOMAIN-CONTAINING PROTEIN"/>
    <property type="match status" value="1"/>
</dbReference>
<organism evidence="4 5">
    <name type="scientific">Myriangium duriaei CBS 260.36</name>
    <dbReference type="NCBI Taxonomy" id="1168546"/>
    <lineage>
        <taxon>Eukaryota</taxon>
        <taxon>Fungi</taxon>
        <taxon>Dikarya</taxon>
        <taxon>Ascomycota</taxon>
        <taxon>Pezizomycotina</taxon>
        <taxon>Dothideomycetes</taxon>
        <taxon>Dothideomycetidae</taxon>
        <taxon>Myriangiales</taxon>
        <taxon>Myriangiaceae</taxon>
        <taxon>Myriangium</taxon>
    </lineage>
</organism>
<dbReference type="EMBL" id="ML996082">
    <property type="protein sequence ID" value="KAF2155489.1"/>
    <property type="molecule type" value="Genomic_DNA"/>
</dbReference>
<feature type="region of interest" description="Disordered" evidence="1">
    <location>
        <begin position="29"/>
        <end position="81"/>
    </location>
</feature>
<reference evidence="4" key="1">
    <citation type="journal article" date="2020" name="Stud. Mycol.">
        <title>101 Dothideomycetes genomes: a test case for predicting lifestyles and emergence of pathogens.</title>
        <authorList>
            <person name="Haridas S."/>
            <person name="Albert R."/>
            <person name="Binder M."/>
            <person name="Bloem J."/>
            <person name="Labutti K."/>
            <person name="Salamov A."/>
            <person name="Andreopoulos B."/>
            <person name="Baker S."/>
            <person name="Barry K."/>
            <person name="Bills G."/>
            <person name="Bluhm B."/>
            <person name="Cannon C."/>
            <person name="Castanera R."/>
            <person name="Culley D."/>
            <person name="Daum C."/>
            <person name="Ezra D."/>
            <person name="Gonzalez J."/>
            <person name="Henrissat B."/>
            <person name="Kuo A."/>
            <person name="Liang C."/>
            <person name="Lipzen A."/>
            <person name="Lutzoni F."/>
            <person name="Magnuson J."/>
            <person name="Mondo S."/>
            <person name="Nolan M."/>
            <person name="Ohm R."/>
            <person name="Pangilinan J."/>
            <person name="Park H.-J."/>
            <person name="Ramirez L."/>
            <person name="Alfaro M."/>
            <person name="Sun H."/>
            <person name="Tritt A."/>
            <person name="Yoshinaga Y."/>
            <person name="Zwiers L.-H."/>
            <person name="Turgeon B."/>
            <person name="Goodwin S."/>
            <person name="Spatafora J."/>
            <person name="Crous P."/>
            <person name="Grigoriev I."/>
        </authorList>
    </citation>
    <scope>NUCLEOTIDE SEQUENCE</scope>
    <source>
        <strain evidence="4">CBS 260.36</strain>
    </source>
</reference>
<feature type="compositionally biased region" description="Low complexity" evidence="1">
    <location>
        <begin position="288"/>
        <end position="304"/>
    </location>
</feature>
<dbReference type="GO" id="GO:0016020">
    <property type="term" value="C:membrane"/>
    <property type="evidence" value="ECO:0007669"/>
    <property type="project" value="InterPro"/>
</dbReference>
<keyword evidence="5" id="KW-1185">Reference proteome</keyword>
<gene>
    <name evidence="4" type="ORF">K461DRAFT_290518</name>
</gene>
<evidence type="ECO:0000256" key="2">
    <source>
        <dbReference type="SAM" id="SignalP"/>
    </source>
</evidence>
<dbReference type="PROSITE" id="PS50287">
    <property type="entry name" value="SRCR_2"/>
    <property type="match status" value="1"/>
</dbReference>
<feature type="compositionally biased region" description="Polar residues" evidence="1">
    <location>
        <begin position="210"/>
        <end position="222"/>
    </location>
</feature>
<feature type="compositionally biased region" description="Low complexity" evidence="1">
    <location>
        <begin position="223"/>
        <end position="269"/>
    </location>
</feature>
<evidence type="ECO:0000259" key="3">
    <source>
        <dbReference type="PROSITE" id="PS50287"/>
    </source>
</evidence>
<evidence type="ECO:0000256" key="1">
    <source>
        <dbReference type="SAM" id="MobiDB-lite"/>
    </source>
</evidence>
<sequence>MRTALFLVLAAVRHVVADTATITIDTTTTTTTTTTSSAPDRPTDSTSPTSTMLSVTTTSPLTSSIGTISASQSSTTTTSSPVPISVSGFSTGVPPAPSNKPTTAPVQYIDHAASAVSILQYMSLKKPVVPIMSTTTTITTTTTKAKATSTTTKTSYTTTKTSRRTTTTGSTIAKFGSSSMKTGSTTIKTSSTTIKIGSTTTKTGSATSTLRKASSTTVKTDPTATSTKATTTIKKAASTTTNASSTRNANTTMRSKTSSTTRKSSSTMINRTLTTSTGNKLTTSTHTITAASTSKQSKSKSITTHSKKARRATGPNSGAYLTHNNDTMSDFLLATDFSALAIANTKPPSGFTTSFINALSTIPVDGLLGTLNIATYSPAVCAAYCNATLVGCKSFNIFFERSPLYTPTVYRLNPPANITVRCNFFGNLVDGNAATVMGSWQQQFTVLAAGSNGYNKDPGPPRVSTFATPGSLNGVIGYRAADYIGYSYLDSYNPDSCASICNSVNSARQAAVSGGPFYVPCNSFNIFSLTVNDIAYNYMCLFYQDAINSTSTTQSYIVLYGTVYNIGSSYTYRLSVGNAAHPPSSCSDLVAVNNNNTASVTDAKNYSWTLSCNNYWFGSNFGAYTVDFASCLVYCDRIRDCVAIAYARENKFCYVYLPSYSQSGAASDGWGDRASRN</sequence>
<comment type="caution">
    <text evidence="4">The sequence shown here is derived from an EMBL/GenBank/DDBJ whole genome shotgun (WGS) entry which is preliminary data.</text>
</comment>
<feature type="compositionally biased region" description="Low complexity" evidence="1">
    <location>
        <begin position="198"/>
        <end position="209"/>
    </location>
</feature>
<feature type="domain" description="SRCR" evidence="3">
    <location>
        <begin position="572"/>
        <end position="638"/>
    </location>
</feature>
<evidence type="ECO:0000313" key="4">
    <source>
        <dbReference type="EMBL" id="KAF2155489.1"/>
    </source>
</evidence>
<feature type="region of interest" description="Disordered" evidence="1">
    <location>
        <begin position="288"/>
        <end position="320"/>
    </location>
</feature>
<dbReference type="PANTHER" id="PTHR36578">
    <property type="entry name" value="CHROMOSOME 15, WHOLE GENOME SHOTGUN SEQUENCE"/>
    <property type="match status" value="1"/>
</dbReference>
<feature type="chain" id="PRO_5040163082" description="SRCR domain-containing protein" evidence="2">
    <location>
        <begin position="18"/>
        <end position="677"/>
    </location>
</feature>
<dbReference type="AlphaFoldDB" id="A0A9P4MMS1"/>
<feature type="region of interest" description="Disordered" evidence="1">
    <location>
        <begin position="198"/>
        <end position="269"/>
    </location>
</feature>
<dbReference type="InterPro" id="IPR001190">
    <property type="entry name" value="SRCR"/>
</dbReference>
<name>A0A9P4MMS1_9PEZI</name>
<keyword evidence="2" id="KW-0732">Signal</keyword>
<feature type="signal peptide" evidence="2">
    <location>
        <begin position="1"/>
        <end position="17"/>
    </location>
</feature>
<dbReference type="OrthoDB" id="271448at2759"/>
<dbReference type="Proteomes" id="UP000799439">
    <property type="component" value="Unassembled WGS sequence"/>
</dbReference>